<gene>
    <name evidence="1" type="ORF">KXV57_006562</name>
</gene>
<evidence type="ECO:0000313" key="1">
    <source>
        <dbReference type="EMBL" id="KAH1904006.1"/>
    </source>
</evidence>
<comment type="caution">
    <text evidence="1">The sequence shown here is derived from an EMBL/GenBank/DDBJ whole genome shotgun (WGS) entry which is preliminary data.</text>
</comment>
<dbReference type="Proteomes" id="UP000813423">
    <property type="component" value="Unassembled WGS sequence"/>
</dbReference>
<protein>
    <submittedName>
        <fullName evidence="1">Uncharacterized protein</fullName>
    </submittedName>
</protein>
<proteinExistence type="predicted"/>
<dbReference type="EMBL" id="JAIBSC010000049">
    <property type="protein sequence ID" value="KAH1904006.1"/>
    <property type="molecule type" value="Genomic_DNA"/>
</dbReference>
<dbReference type="AlphaFoldDB" id="A0A8H4I120"/>
<name>A0A8H4I120_ASPFM</name>
<sequence>MYESFTVIRNPLAELPAAPGHGPAHDALQGRLHVTRQPLMFVDSPSRYPRPYPTARPRPSSGSWTLRLRTASTGRTRWWGVTQSPRNFLTENNKRAQAN</sequence>
<organism evidence="1 2">
    <name type="scientific">Aspergillus fumigatus</name>
    <name type="common">Neosartorya fumigata</name>
    <dbReference type="NCBI Taxonomy" id="746128"/>
    <lineage>
        <taxon>Eukaryota</taxon>
        <taxon>Fungi</taxon>
        <taxon>Dikarya</taxon>
        <taxon>Ascomycota</taxon>
        <taxon>Pezizomycotina</taxon>
        <taxon>Eurotiomycetes</taxon>
        <taxon>Eurotiomycetidae</taxon>
        <taxon>Eurotiales</taxon>
        <taxon>Aspergillaceae</taxon>
        <taxon>Aspergillus</taxon>
        <taxon>Aspergillus subgen. Fumigati</taxon>
    </lineage>
</organism>
<reference evidence="1" key="1">
    <citation type="submission" date="2021-08" db="EMBL/GenBank/DDBJ databases">
        <title>Global Aspergillus fumigatus from environmental and clinical sources.</title>
        <authorList>
            <person name="Barber A."/>
            <person name="Sae-Ong T."/>
        </authorList>
    </citation>
    <scope>NUCLEOTIDE SEQUENCE</scope>
    <source>
        <strain evidence="1">NRZ-2016-071</strain>
    </source>
</reference>
<evidence type="ECO:0000313" key="2">
    <source>
        <dbReference type="Proteomes" id="UP000813423"/>
    </source>
</evidence>
<accession>A0A8H4I120</accession>